<name>A0A844XLM0_9SPHN</name>
<protein>
    <submittedName>
        <fullName evidence="2">Uncharacterized protein</fullName>
    </submittedName>
</protein>
<dbReference type="EMBL" id="WTYC01000001">
    <property type="protein sequence ID" value="MXO47085.1"/>
    <property type="molecule type" value="Genomic_DNA"/>
</dbReference>
<accession>A0A844XLM0</accession>
<dbReference type="AlphaFoldDB" id="A0A844XLM0"/>
<organism evidence="2 3">
    <name type="scientific">Qipengyuania vulgaris</name>
    <dbReference type="NCBI Taxonomy" id="291985"/>
    <lineage>
        <taxon>Bacteria</taxon>
        <taxon>Pseudomonadati</taxon>
        <taxon>Pseudomonadota</taxon>
        <taxon>Alphaproteobacteria</taxon>
        <taxon>Sphingomonadales</taxon>
        <taxon>Erythrobacteraceae</taxon>
        <taxon>Qipengyuania</taxon>
    </lineage>
</organism>
<keyword evidence="3" id="KW-1185">Reference proteome</keyword>
<proteinExistence type="predicted"/>
<sequence length="265" mass="28785">MTIPMVATTGVRQTVNANISSAQTIWNLRSALNVAALNCQDPEYTGLVDNYAAFLKRNEKQLSTTNRALTSEFRERYGVTYRDQQDIYMTQVYNYFALPPAKNEFCDVSFAISNEALQVVPADLETFAATALPRIEGVFEDFFRSYEQYRVNLQAWISQYGPPAVTTPVQGYTNGTDTTVGLGTTVGSSAPITVNSAPSDAQTAIDMEPTTSQTPVVIATGDTAPDGEPVVTLPTEGPIFQSGEVVQGEQSEPTITIDDTPDPQN</sequence>
<evidence type="ECO:0000313" key="3">
    <source>
        <dbReference type="Proteomes" id="UP000448199"/>
    </source>
</evidence>
<feature type="region of interest" description="Disordered" evidence="1">
    <location>
        <begin position="242"/>
        <end position="265"/>
    </location>
</feature>
<dbReference type="Proteomes" id="UP000448199">
    <property type="component" value="Unassembled WGS sequence"/>
</dbReference>
<evidence type="ECO:0000313" key="2">
    <source>
        <dbReference type="EMBL" id="MXO47085.1"/>
    </source>
</evidence>
<gene>
    <name evidence="2" type="ORF">GRI69_02260</name>
</gene>
<reference evidence="2 3" key="1">
    <citation type="submission" date="2019-12" db="EMBL/GenBank/DDBJ databases">
        <title>Genomic-based taxomic classification of the family Erythrobacteraceae.</title>
        <authorList>
            <person name="Xu L."/>
        </authorList>
    </citation>
    <scope>NUCLEOTIDE SEQUENCE [LARGE SCALE GENOMIC DNA]</scope>
    <source>
        <strain evidence="2 3">DSM 17792</strain>
    </source>
</reference>
<evidence type="ECO:0000256" key="1">
    <source>
        <dbReference type="SAM" id="MobiDB-lite"/>
    </source>
</evidence>
<comment type="caution">
    <text evidence="2">The sequence shown here is derived from an EMBL/GenBank/DDBJ whole genome shotgun (WGS) entry which is preliminary data.</text>
</comment>